<dbReference type="EMBL" id="CP059735">
    <property type="protein sequence ID" value="WDD97564.1"/>
    <property type="molecule type" value="Genomic_DNA"/>
</dbReference>
<keyword evidence="2" id="KW-1185">Reference proteome</keyword>
<name>A0AAE9YL69_9GAMM</name>
<sequence>MFYQIIAHLDKKFNFATVSAHSDSAEKNALLTGRVEQTQASSCSSFLEEPLNFSGSACDGGIF</sequence>
<reference evidence="1 2" key="2">
    <citation type="journal article" date="2022" name="Mar. Drugs">
        <title>Bioassay-Guided Fractionation Leads to the Detection of Cholic Acid Generated by the Rare Thalassomonas sp.</title>
        <authorList>
            <person name="Pheiffer F."/>
            <person name="Schneider Y.K."/>
            <person name="Hansen E.H."/>
            <person name="Andersen J.H."/>
            <person name="Isaksson J."/>
            <person name="Busche T."/>
            <person name="R C."/>
            <person name="Kalinowski J."/>
            <person name="Zyl L.V."/>
            <person name="Trindade M."/>
        </authorList>
    </citation>
    <scope>NUCLEOTIDE SEQUENCE [LARGE SCALE GENOMIC DNA]</scope>
    <source>
        <strain evidence="1 2">A5K-106</strain>
    </source>
</reference>
<dbReference type="AlphaFoldDB" id="A0AAE9YL69"/>
<gene>
    <name evidence="1" type="ORF">SG35_019905</name>
</gene>
<evidence type="ECO:0000313" key="1">
    <source>
        <dbReference type="EMBL" id="WDD97564.1"/>
    </source>
</evidence>
<reference evidence="1 2" key="1">
    <citation type="journal article" date="2015" name="Genome Announc.">
        <title>Draft Genome Sequences of Marine Isolates of Thalassomonas viridans and Thalassomonas actiniarum.</title>
        <authorList>
            <person name="Olonade I."/>
            <person name="van Zyl L.J."/>
            <person name="Trindade M."/>
        </authorList>
    </citation>
    <scope>NUCLEOTIDE SEQUENCE [LARGE SCALE GENOMIC DNA]</scope>
    <source>
        <strain evidence="1 2">A5K-106</strain>
    </source>
</reference>
<organism evidence="1 2">
    <name type="scientific">Thalassomonas actiniarum</name>
    <dbReference type="NCBI Taxonomy" id="485447"/>
    <lineage>
        <taxon>Bacteria</taxon>
        <taxon>Pseudomonadati</taxon>
        <taxon>Pseudomonadota</taxon>
        <taxon>Gammaproteobacteria</taxon>
        <taxon>Alteromonadales</taxon>
        <taxon>Colwelliaceae</taxon>
        <taxon>Thalassomonas</taxon>
    </lineage>
</organism>
<proteinExistence type="predicted"/>
<dbReference type="Proteomes" id="UP000032568">
    <property type="component" value="Chromosome"/>
</dbReference>
<evidence type="ECO:0000313" key="2">
    <source>
        <dbReference type="Proteomes" id="UP000032568"/>
    </source>
</evidence>
<dbReference type="RefSeq" id="WP_044835125.1">
    <property type="nucleotide sequence ID" value="NZ_CP059735.1"/>
</dbReference>
<accession>A0AAE9YL69</accession>
<dbReference type="KEGG" id="tact:SG35_019905"/>
<protein>
    <submittedName>
        <fullName evidence="1">Uncharacterized protein</fullName>
    </submittedName>
</protein>